<dbReference type="FunFam" id="1.25.40.10:FF:000381">
    <property type="entry name" value="Pentatricopeptide repeat-containing protein"/>
    <property type="match status" value="1"/>
</dbReference>
<feature type="repeat" description="PPR" evidence="2">
    <location>
        <begin position="123"/>
        <end position="157"/>
    </location>
</feature>
<feature type="repeat" description="PPR" evidence="2">
    <location>
        <begin position="292"/>
        <end position="326"/>
    </location>
</feature>
<sequence>MEPIPNCRVTPLPPNPHPILHHLPSSLLPSPPKTSQNRRHALKNKASQTARPIPPKHSAKKRRRPPQAPSEFAEQDAFPDSIPIHTKNPHSIYKDIQRFARDNKLKEALTVLDYLGRGGIPVNATTFSSIIEACIRMKAAREAKTVHEHIRANGLEKSEFLQTKLVRMYTACGAVEDARKVFDGLPVRGVYQWNAVLRGNVMLGSRNYHEVLETFSEMRALGVELDAYSFSCLIKSLIGASALTHGLKVHGLMVKNGFVNSDVIRTCLVDLYFKCGKIKLARQVFDEIENRDVVAWGAMISGFAHNHRLWEALACARQIIEEGMEFNSVILTSILPVIGDVFARRIGQEAHAYAIKTKGYSRELFIQSALIDMYCKCGDLSSARKVFSSSNERNAVSWTALLSGYVANGRLDQALRSITWMQQEGFNPDIVTIATVLPACGELKVLAQGKEIHCYALKNGILPNVSVATSLIMMYARCGLLEYSLRVFQGMEKRNVVAWTAMMESYIAAGCPREALSFFRSMQRSKLRPDTIAMGRTLRVCGELRDQKLGREVHGQALKKGFDSSQFVSAEIIKMYGTCGAIDEARSFFDAVPVQRTLAWTAMIDAYVHNALYVEALQTFEAMVSKGCSPNAYTFKAVLYACEKAGFADDACAYFHVMTRQYEIEASEEHYDIIIGLLRRAGQTEKAEIYAHLKSLT</sequence>
<evidence type="ECO:0000256" key="3">
    <source>
        <dbReference type="SAM" id="MobiDB-lite"/>
    </source>
</evidence>
<keyword evidence="1" id="KW-0677">Repeat</keyword>
<evidence type="ECO:0000313" key="4">
    <source>
        <dbReference type="EMBL" id="RAL47517.1"/>
    </source>
</evidence>
<protein>
    <recommendedName>
        <fullName evidence="6">Pentacotripeptide-repeat region of PRORP domain-containing protein</fullName>
    </recommendedName>
</protein>
<feature type="repeat" description="PPR" evidence="2">
    <location>
        <begin position="495"/>
        <end position="529"/>
    </location>
</feature>
<dbReference type="Pfam" id="PF13041">
    <property type="entry name" value="PPR_2"/>
    <property type="match status" value="2"/>
</dbReference>
<evidence type="ECO:0000256" key="1">
    <source>
        <dbReference type="ARBA" id="ARBA00022737"/>
    </source>
</evidence>
<dbReference type="FunFam" id="1.25.40.10:FF:001058">
    <property type="entry name" value="Pentatricopeptide repeat-containing protein chloroplastic"/>
    <property type="match status" value="1"/>
</dbReference>
<feature type="repeat" description="PPR" evidence="2">
    <location>
        <begin position="596"/>
        <end position="630"/>
    </location>
</feature>
<evidence type="ECO:0000256" key="2">
    <source>
        <dbReference type="PROSITE-ProRule" id="PRU00708"/>
    </source>
</evidence>
<organism evidence="4 5">
    <name type="scientific">Cuscuta australis</name>
    <dbReference type="NCBI Taxonomy" id="267555"/>
    <lineage>
        <taxon>Eukaryota</taxon>
        <taxon>Viridiplantae</taxon>
        <taxon>Streptophyta</taxon>
        <taxon>Embryophyta</taxon>
        <taxon>Tracheophyta</taxon>
        <taxon>Spermatophyta</taxon>
        <taxon>Magnoliopsida</taxon>
        <taxon>eudicotyledons</taxon>
        <taxon>Gunneridae</taxon>
        <taxon>Pentapetalae</taxon>
        <taxon>asterids</taxon>
        <taxon>lamiids</taxon>
        <taxon>Solanales</taxon>
        <taxon>Convolvulaceae</taxon>
        <taxon>Cuscuteae</taxon>
        <taxon>Cuscuta</taxon>
        <taxon>Cuscuta subgen. Grammica</taxon>
        <taxon>Cuscuta sect. Cleistogrammica</taxon>
    </lineage>
</organism>
<dbReference type="FunFam" id="1.25.40.10:FF:000073">
    <property type="entry name" value="Pentatricopeptide repeat-containing protein chloroplastic"/>
    <property type="match status" value="1"/>
</dbReference>
<dbReference type="InterPro" id="IPR011990">
    <property type="entry name" value="TPR-like_helical_dom_sf"/>
</dbReference>
<dbReference type="Proteomes" id="UP000249390">
    <property type="component" value="Unassembled WGS sequence"/>
</dbReference>
<dbReference type="AlphaFoldDB" id="A0A328DPB9"/>
<dbReference type="GO" id="GO:0009451">
    <property type="term" value="P:RNA modification"/>
    <property type="evidence" value="ECO:0007669"/>
    <property type="project" value="InterPro"/>
</dbReference>
<dbReference type="InterPro" id="IPR002885">
    <property type="entry name" value="PPR_rpt"/>
</dbReference>
<dbReference type="NCBIfam" id="TIGR00756">
    <property type="entry name" value="PPR"/>
    <property type="match status" value="2"/>
</dbReference>
<feature type="region of interest" description="Disordered" evidence="3">
    <location>
        <begin position="1"/>
        <end position="86"/>
    </location>
</feature>
<dbReference type="Pfam" id="PF01535">
    <property type="entry name" value="PPR"/>
    <property type="match status" value="5"/>
</dbReference>
<dbReference type="InterPro" id="IPR046960">
    <property type="entry name" value="PPR_At4g14850-like_plant"/>
</dbReference>
<reference evidence="4 5" key="1">
    <citation type="submission" date="2018-06" db="EMBL/GenBank/DDBJ databases">
        <title>The Genome of Cuscuta australis (Dodder) Provides Insight into the Evolution of Plant Parasitism.</title>
        <authorList>
            <person name="Liu H."/>
        </authorList>
    </citation>
    <scope>NUCLEOTIDE SEQUENCE [LARGE SCALE GENOMIC DNA]</scope>
    <source>
        <strain evidence="5">cv. Yunnan</strain>
        <tissue evidence="4">Vines</tissue>
    </source>
</reference>
<dbReference type="GO" id="GO:0003723">
    <property type="term" value="F:RNA binding"/>
    <property type="evidence" value="ECO:0007669"/>
    <property type="project" value="InterPro"/>
</dbReference>
<evidence type="ECO:0008006" key="6">
    <source>
        <dbReference type="Google" id="ProtNLM"/>
    </source>
</evidence>
<dbReference type="FunFam" id="1.25.40.10:FF:000285">
    <property type="entry name" value="Pentatricopeptide repeat-containing protein, chloroplastic"/>
    <property type="match status" value="1"/>
</dbReference>
<feature type="repeat" description="PPR" evidence="2">
    <location>
        <begin position="394"/>
        <end position="428"/>
    </location>
</feature>
<name>A0A328DPB9_9ASTE</name>
<comment type="caution">
    <text evidence="4">The sequence shown here is derived from an EMBL/GenBank/DDBJ whole genome shotgun (WGS) entry which is preliminary data.</text>
</comment>
<dbReference type="Gene3D" id="1.25.40.10">
    <property type="entry name" value="Tetratricopeptide repeat domain"/>
    <property type="match status" value="5"/>
</dbReference>
<accession>A0A328DPB9</accession>
<dbReference type="PROSITE" id="PS51375">
    <property type="entry name" value="PPR"/>
    <property type="match status" value="5"/>
</dbReference>
<dbReference type="PANTHER" id="PTHR47926">
    <property type="entry name" value="PENTATRICOPEPTIDE REPEAT-CONTAINING PROTEIN"/>
    <property type="match status" value="1"/>
</dbReference>
<dbReference type="EMBL" id="NQVE01000114">
    <property type="protein sequence ID" value="RAL47517.1"/>
    <property type="molecule type" value="Genomic_DNA"/>
</dbReference>
<dbReference type="PANTHER" id="PTHR47926:SF354">
    <property type="entry name" value="REPEAT (PPR-LIKE) SUPERFAMILY PROTEIN, PUTATIVE-RELATED"/>
    <property type="match status" value="1"/>
</dbReference>
<proteinExistence type="predicted"/>
<gene>
    <name evidence="4" type="ORF">DM860_011255</name>
</gene>
<keyword evidence="5" id="KW-1185">Reference proteome</keyword>
<evidence type="ECO:0000313" key="5">
    <source>
        <dbReference type="Proteomes" id="UP000249390"/>
    </source>
</evidence>